<evidence type="ECO:0000259" key="2">
    <source>
        <dbReference type="PROSITE" id="PS51031"/>
    </source>
</evidence>
<organism evidence="3 4">
    <name type="scientific">Drosophila lebanonensis</name>
    <name type="common">Fruit fly</name>
    <name type="synonym">Scaptodrosophila lebanonensis</name>
    <dbReference type="NCBI Taxonomy" id="7225"/>
    <lineage>
        <taxon>Eukaryota</taxon>
        <taxon>Metazoa</taxon>
        <taxon>Ecdysozoa</taxon>
        <taxon>Arthropoda</taxon>
        <taxon>Hexapoda</taxon>
        <taxon>Insecta</taxon>
        <taxon>Pterygota</taxon>
        <taxon>Neoptera</taxon>
        <taxon>Endopterygota</taxon>
        <taxon>Diptera</taxon>
        <taxon>Brachycera</taxon>
        <taxon>Muscomorpha</taxon>
        <taxon>Ephydroidea</taxon>
        <taxon>Drosophilidae</taxon>
        <taxon>Scaptodrosophila</taxon>
    </lineage>
</organism>
<protein>
    <submittedName>
        <fullName evidence="4">Uncharacterized protein LOC115627999</fullName>
    </submittedName>
</protein>
<keyword evidence="1" id="KW-0539">Nucleus</keyword>
<dbReference type="InterPro" id="IPR004210">
    <property type="entry name" value="BESS_motif"/>
</dbReference>
<dbReference type="GeneID" id="115627999"/>
<comment type="subcellular location">
    <subcellularLocation>
        <location evidence="1">Nucleus</location>
    </subcellularLocation>
</comment>
<dbReference type="GO" id="GO:0003677">
    <property type="term" value="F:DNA binding"/>
    <property type="evidence" value="ECO:0007669"/>
    <property type="project" value="InterPro"/>
</dbReference>
<proteinExistence type="predicted"/>
<evidence type="ECO:0000313" key="4">
    <source>
        <dbReference type="RefSeq" id="XP_030379766.1"/>
    </source>
</evidence>
<dbReference type="GO" id="GO:0005634">
    <property type="term" value="C:nucleus"/>
    <property type="evidence" value="ECO:0007669"/>
    <property type="project" value="UniProtKB-SubCell"/>
</dbReference>
<dbReference type="PROSITE" id="PS51031">
    <property type="entry name" value="BESS"/>
    <property type="match status" value="1"/>
</dbReference>
<evidence type="ECO:0000313" key="3">
    <source>
        <dbReference type="Proteomes" id="UP000504634"/>
    </source>
</evidence>
<dbReference type="AlphaFoldDB" id="A0A6J2TT56"/>
<reference evidence="4" key="1">
    <citation type="submission" date="2025-08" db="UniProtKB">
        <authorList>
            <consortium name="RefSeq"/>
        </authorList>
    </citation>
    <scope>IDENTIFICATION</scope>
    <source>
        <strain evidence="4">11010-0011.00</strain>
        <tissue evidence="4">Whole body</tissue>
    </source>
</reference>
<dbReference type="Proteomes" id="UP000504634">
    <property type="component" value="Unplaced"/>
</dbReference>
<dbReference type="RefSeq" id="XP_030379766.1">
    <property type="nucleotide sequence ID" value="XM_030523906.1"/>
</dbReference>
<dbReference type="Pfam" id="PF02944">
    <property type="entry name" value="BESS"/>
    <property type="match status" value="1"/>
</dbReference>
<feature type="domain" description="BESS" evidence="2">
    <location>
        <begin position="93"/>
        <end position="132"/>
    </location>
</feature>
<evidence type="ECO:0000256" key="1">
    <source>
        <dbReference type="PROSITE-ProRule" id="PRU00371"/>
    </source>
</evidence>
<keyword evidence="3" id="KW-1185">Reference proteome</keyword>
<accession>A0A6J2TT56</accession>
<name>A0A6J2TT56_DROLE</name>
<gene>
    <name evidence="4" type="primary">LOC115627999</name>
</gene>
<sequence length="165" mass="18347">MANWLLLRPLKFLRPILDSEPFVGCESLANSIIVDDVSEAMGDLSLLKADMQAFGRQMEGEQEENECQKSSIVVKSPAQNCVRHLPKKGLSIGVNDLMFLVGVYPDMKAMTDLEKFEFRLGVCRILHQLQLEESSTEYFTSSVSVEASQSVDDSGIHLDNDSSSE</sequence>
<dbReference type="OrthoDB" id="6616165at2759"/>